<comment type="caution">
    <text evidence="1">The sequence shown here is derived from an EMBL/GenBank/DDBJ whole genome shotgun (WGS) entry which is preliminary data.</text>
</comment>
<reference evidence="1 2" key="1">
    <citation type="submission" date="2022-12" db="EMBL/GenBank/DDBJ databases">
        <title>Draft genome sequence of Paenibacillus sp. dW9.</title>
        <authorList>
            <person name="Choi E.-W."/>
            <person name="Kim D.-U."/>
        </authorList>
    </citation>
    <scope>NUCLEOTIDE SEQUENCE [LARGE SCALE GENOMIC DNA]</scope>
    <source>
        <strain evidence="2">dW9</strain>
    </source>
</reference>
<keyword evidence="2" id="KW-1185">Reference proteome</keyword>
<accession>A0ABT4QB04</accession>
<proteinExistence type="predicted"/>
<name>A0ABT4QB04_9BACL</name>
<dbReference type="RefSeq" id="WP_269882524.1">
    <property type="nucleotide sequence ID" value="NZ_JAQAGZ010000010.1"/>
</dbReference>
<organism evidence="1 2">
    <name type="scientific">Paenibacillus gyeongsangnamensis</name>
    <dbReference type="NCBI Taxonomy" id="3388067"/>
    <lineage>
        <taxon>Bacteria</taxon>
        <taxon>Bacillati</taxon>
        <taxon>Bacillota</taxon>
        <taxon>Bacilli</taxon>
        <taxon>Bacillales</taxon>
        <taxon>Paenibacillaceae</taxon>
        <taxon>Paenibacillus</taxon>
    </lineage>
</organism>
<protein>
    <submittedName>
        <fullName evidence="1">Uncharacterized protein</fullName>
    </submittedName>
</protein>
<evidence type="ECO:0000313" key="1">
    <source>
        <dbReference type="EMBL" id="MCZ8514003.1"/>
    </source>
</evidence>
<evidence type="ECO:0000313" key="2">
    <source>
        <dbReference type="Proteomes" id="UP001527882"/>
    </source>
</evidence>
<dbReference type="Proteomes" id="UP001527882">
    <property type="component" value="Unassembled WGS sequence"/>
</dbReference>
<sequence length="104" mass="12043">MNRKEFEEQLIKNYQQDEHMMILVFAQWCINCDLDPEAVYREAYPQQEANAALQQALALTVSKEEAGDIPDETLLGVLSLFGNDELAYIVTEHIQKRKRNKRAT</sequence>
<dbReference type="EMBL" id="JAQAGZ010000010">
    <property type="protein sequence ID" value="MCZ8514003.1"/>
    <property type="molecule type" value="Genomic_DNA"/>
</dbReference>
<gene>
    <name evidence="1" type="ORF">O9H85_16550</name>
</gene>